<evidence type="ECO:0000313" key="2">
    <source>
        <dbReference type="Proteomes" id="UP000003676"/>
    </source>
</evidence>
<proteinExistence type="predicted"/>
<accession>B6WUZ9</accession>
<organism evidence="1 2">
    <name type="scientific">Desulfovibrio piger ATCC 29098</name>
    <dbReference type="NCBI Taxonomy" id="411464"/>
    <lineage>
        <taxon>Bacteria</taxon>
        <taxon>Pseudomonadati</taxon>
        <taxon>Thermodesulfobacteriota</taxon>
        <taxon>Desulfovibrionia</taxon>
        <taxon>Desulfovibrionales</taxon>
        <taxon>Desulfovibrionaceae</taxon>
        <taxon>Desulfovibrio</taxon>
    </lineage>
</organism>
<name>B6WUZ9_9BACT</name>
<dbReference type="HOGENOM" id="CLU_3152088_0_0_7"/>
<sequence>MRPERPYPEAGVPLAVPSAARHRCLGTAVTCRAVTIVGWDGWCCRYRD</sequence>
<dbReference type="AlphaFoldDB" id="B6WUZ9"/>
<protein>
    <submittedName>
        <fullName evidence="1">Uncharacterized protein</fullName>
    </submittedName>
</protein>
<reference evidence="1 2" key="2">
    <citation type="submission" date="2008-10" db="EMBL/GenBank/DDBJ databases">
        <authorList>
            <person name="Fulton L."/>
            <person name="Clifton S."/>
            <person name="Fulton B."/>
            <person name="Xu J."/>
            <person name="Minx P."/>
            <person name="Pepin K.H."/>
            <person name="Johnson M."/>
            <person name="Bhonagiri V."/>
            <person name="Nash W.E."/>
            <person name="Mardis E.R."/>
            <person name="Wilson R.K."/>
        </authorList>
    </citation>
    <scope>NUCLEOTIDE SEQUENCE [LARGE SCALE GENOMIC DNA]</scope>
    <source>
        <strain evidence="1 2">ATCC 29098</strain>
    </source>
</reference>
<dbReference type="Proteomes" id="UP000003676">
    <property type="component" value="Unassembled WGS sequence"/>
</dbReference>
<reference evidence="1 2" key="1">
    <citation type="submission" date="2008-10" db="EMBL/GenBank/DDBJ databases">
        <title>Draft genome sequence of Desulvovibrio piger (ATCC 29098).</title>
        <authorList>
            <person name="Sudarsanam P."/>
            <person name="Ley R."/>
            <person name="Guruge J."/>
            <person name="Turnbaugh P.J."/>
            <person name="Mahowald M."/>
            <person name="Liep D."/>
            <person name="Gordon J."/>
        </authorList>
    </citation>
    <scope>NUCLEOTIDE SEQUENCE [LARGE SCALE GENOMIC DNA]</scope>
    <source>
        <strain evidence="1 2">ATCC 29098</strain>
    </source>
</reference>
<dbReference type="EMBL" id="ABXU01000059">
    <property type="protein sequence ID" value="EEB33196.1"/>
    <property type="molecule type" value="Genomic_DNA"/>
</dbReference>
<evidence type="ECO:0000313" key="1">
    <source>
        <dbReference type="EMBL" id="EEB33196.1"/>
    </source>
</evidence>
<gene>
    <name evidence="1" type="ORF">DESPIG_01914</name>
</gene>
<comment type="caution">
    <text evidence="1">The sequence shown here is derived from an EMBL/GenBank/DDBJ whole genome shotgun (WGS) entry which is preliminary data.</text>
</comment>